<name>S9WZH6_SCHCR</name>
<dbReference type="SUPFAM" id="SSF51735">
    <property type="entry name" value="NAD(P)-binding Rossmann-fold domains"/>
    <property type="match status" value="1"/>
</dbReference>
<dbReference type="STRING" id="653667.S9WZH6"/>
<dbReference type="PANTHER" id="PTHR48079">
    <property type="entry name" value="PROTEIN YEEZ"/>
    <property type="match status" value="1"/>
</dbReference>
<keyword evidence="3" id="KW-1185">Reference proteome</keyword>
<sequence length="341" mass="37687">MSEKSVFLLGPGYIGGQILEFLLQRNYHVTTLTRRESTAAEFHAQGIKTVIGSLDDRSLIQKQVSVSDIVFHTATADHLPSSEAILDGLEERAKNNLQTIYIHTSGASVLSDNSAGAFKSDMVFEDDKPEDIDALPDSAPHRTIDLAIVRRRKIVGKHAKIAIMIPPLIYGVGLSGRLSIQLPTLVRYAKKHGYAGQVGEGRSVWSQIHVKDLARGYLTLLDWLERTPPEEVLPNPYWFCENGNELSWNDCAAEIGRVLHQAGKIESSTPRTIPVSNYGDLFGKWTDAVVGTNSRSRANRLRKLGWEPKEKKTLASLAEDEIPLIMQETGPFEGYGKVVAS</sequence>
<dbReference type="InterPro" id="IPR051783">
    <property type="entry name" value="NAD(P)-dependent_oxidoreduct"/>
</dbReference>
<protein>
    <recommendedName>
        <fullName evidence="1">NAD-dependent epimerase/dehydratase domain-containing protein</fullName>
    </recommendedName>
</protein>
<dbReference type="Pfam" id="PF01370">
    <property type="entry name" value="Epimerase"/>
    <property type="match status" value="1"/>
</dbReference>
<evidence type="ECO:0000259" key="1">
    <source>
        <dbReference type="Pfam" id="PF01370"/>
    </source>
</evidence>
<dbReference type="RefSeq" id="XP_013025058.1">
    <property type="nucleotide sequence ID" value="XM_013169604.1"/>
</dbReference>
<reference evidence="2 3" key="1">
    <citation type="journal article" date="2011" name="Science">
        <title>Comparative functional genomics of the fission yeasts.</title>
        <authorList>
            <person name="Rhind N."/>
            <person name="Chen Z."/>
            <person name="Yassour M."/>
            <person name="Thompson D.A."/>
            <person name="Haas B.J."/>
            <person name="Habib N."/>
            <person name="Wapinski I."/>
            <person name="Roy S."/>
            <person name="Lin M.F."/>
            <person name="Heiman D.I."/>
            <person name="Young S.K."/>
            <person name="Furuya K."/>
            <person name="Guo Y."/>
            <person name="Pidoux A."/>
            <person name="Chen H.M."/>
            <person name="Robbertse B."/>
            <person name="Goldberg J.M."/>
            <person name="Aoki K."/>
            <person name="Bayne E.H."/>
            <person name="Berlin A.M."/>
            <person name="Desjardins C.A."/>
            <person name="Dobbs E."/>
            <person name="Dukaj L."/>
            <person name="Fan L."/>
            <person name="FitzGerald M.G."/>
            <person name="French C."/>
            <person name="Gujja S."/>
            <person name="Hansen K."/>
            <person name="Keifenheim D."/>
            <person name="Levin J.Z."/>
            <person name="Mosher R.A."/>
            <person name="Mueller C.A."/>
            <person name="Pfiffner J."/>
            <person name="Priest M."/>
            <person name="Russ C."/>
            <person name="Smialowska A."/>
            <person name="Swoboda P."/>
            <person name="Sykes S.M."/>
            <person name="Vaughn M."/>
            <person name="Vengrova S."/>
            <person name="Yoder R."/>
            <person name="Zeng Q."/>
            <person name="Allshire R."/>
            <person name="Baulcombe D."/>
            <person name="Birren B.W."/>
            <person name="Brown W."/>
            <person name="Ekwall K."/>
            <person name="Kellis M."/>
            <person name="Leatherwood J."/>
            <person name="Levin H."/>
            <person name="Margalit H."/>
            <person name="Martienssen R."/>
            <person name="Nieduszynski C.A."/>
            <person name="Spatafora J.W."/>
            <person name="Friedman N."/>
            <person name="Dalgaard J.Z."/>
            <person name="Baumann P."/>
            <person name="Niki H."/>
            <person name="Regev A."/>
            <person name="Nusbaum C."/>
        </authorList>
    </citation>
    <scope>NUCLEOTIDE SEQUENCE [LARGE SCALE GENOMIC DNA]</scope>
    <source>
        <strain evidence="3">OY26 / ATCC MYA-4695 / CBS 11777 / NBRC 106824 / NRRL Y48691</strain>
    </source>
</reference>
<gene>
    <name evidence="2" type="ORF">SPOG_05762</name>
</gene>
<dbReference type="PANTHER" id="PTHR48079:SF6">
    <property type="entry name" value="NAD(P)-BINDING DOMAIN-CONTAINING PROTEIN-RELATED"/>
    <property type="match status" value="1"/>
</dbReference>
<dbReference type="Proteomes" id="UP000015464">
    <property type="component" value="Unassembled WGS sequence"/>
</dbReference>
<dbReference type="GO" id="GO:0004029">
    <property type="term" value="F:aldehyde dehydrogenase (NAD+) activity"/>
    <property type="evidence" value="ECO:0007669"/>
    <property type="project" value="TreeGrafter"/>
</dbReference>
<evidence type="ECO:0000313" key="3">
    <source>
        <dbReference type="Proteomes" id="UP000015464"/>
    </source>
</evidence>
<dbReference type="eggNOG" id="KOG1502">
    <property type="taxonomic scope" value="Eukaryota"/>
</dbReference>
<dbReference type="EMBL" id="KE546993">
    <property type="protein sequence ID" value="EPY50122.1"/>
    <property type="molecule type" value="Genomic_DNA"/>
</dbReference>
<dbReference type="OrthoDB" id="2130169at2759"/>
<dbReference type="HOGENOM" id="CLU_007383_12_1_1"/>
<feature type="domain" description="NAD-dependent epimerase/dehydratase" evidence="1">
    <location>
        <begin position="12"/>
        <end position="229"/>
    </location>
</feature>
<evidence type="ECO:0000313" key="2">
    <source>
        <dbReference type="EMBL" id="EPY50122.1"/>
    </source>
</evidence>
<dbReference type="Gene3D" id="3.40.50.720">
    <property type="entry name" value="NAD(P)-binding Rossmann-like Domain"/>
    <property type="match status" value="1"/>
</dbReference>
<dbReference type="OMA" id="WAPLEKE"/>
<proteinExistence type="predicted"/>
<dbReference type="InterPro" id="IPR036291">
    <property type="entry name" value="NAD(P)-bd_dom_sf"/>
</dbReference>
<dbReference type="GeneID" id="25039472"/>
<dbReference type="InterPro" id="IPR001509">
    <property type="entry name" value="Epimerase_deHydtase"/>
</dbReference>
<accession>S9WZH6</accession>
<dbReference type="GO" id="GO:0005737">
    <property type="term" value="C:cytoplasm"/>
    <property type="evidence" value="ECO:0007669"/>
    <property type="project" value="TreeGrafter"/>
</dbReference>
<organism evidence="2 3">
    <name type="scientific">Schizosaccharomyces cryophilus (strain OY26 / ATCC MYA-4695 / CBS 11777 / NBRC 106824 / NRRL Y48691)</name>
    <name type="common">Fission yeast</name>
    <dbReference type="NCBI Taxonomy" id="653667"/>
    <lineage>
        <taxon>Eukaryota</taxon>
        <taxon>Fungi</taxon>
        <taxon>Dikarya</taxon>
        <taxon>Ascomycota</taxon>
        <taxon>Taphrinomycotina</taxon>
        <taxon>Schizosaccharomycetes</taxon>
        <taxon>Schizosaccharomycetales</taxon>
        <taxon>Schizosaccharomycetaceae</taxon>
        <taxon>Schizosaccharomyces</taxon>
    </lineage>
</organism>
<dbReference type="AlphaFoldDB" id="S9WZH6"/>